<accession>A0A0R2DQB7</accession>
<dbReference type="SUPFAM" id="SSF54211">
    <property type="entry name" value="Ribosomal protein S5 domain 2-like"/>
    <property type="match status" value="1"/>
</dbReference>
<dbReference type="HAMAP" id="MF_00384">
    <property type="entry name" value="Homoser_kinase"/>
    <property type="match status" value="1"/>
</dbReference>
<name>A0A0R2DQB7_9LACO</name>
<dbReference type="InterPro" id="IPR036554">
    <property type="entry name" value="GHMP_kinase_C_sf"/>
</dbReference>
<dbReference type="InterPro" id="IPR013750">
    <property type="entry name" value="GHMP_kinase_C_dom"/>
</dbReference>
<dbReference type="Pfam" id="PF08544">
    <property type="entry name" value="GHMP_kinases_C"/>
    <property type="match status" value="1"/>
</dbReference>
<dbReference type="AlphaFoldDB" id="A0A0R2DQB7"/>
<comment type="similarity">
    <text evidence="2 13">Belongs to the GHMP kinase family. Homoserine kinase subfamily.</text>
</comment>
<reference evidence="16 17" key="1">
    <citation type="journal article" date="2015" name="Genome Announc.">
        <title>Expanding the biotechnology potential of lactobacilli through comparative genomics of 213 strains and associated genera.</title>
        <authorList>
            <person name="Sun Z."/>
            <person name="Harris H.M."/>
            <person name="McCann A."/>
            <person name="Guo C."/>
            <person name="Argimon S."/>
            <person name="Zhang W."/>
            <person name="Yang X."/>
            <person name="Jeffery I.B."/>
            <person name="Cooney J.C."/>
            <person name="Kagawa T.F."/>
            <person name="Liu W."/>
            <person name="Song Y."/>
            <person name="Salvetti E."/>
            <person name="Wrobel A."/>
            <person name="Rasinkangas P."/>
            <person name="Parkhill J."/>
            <person name="Rea M.C."/>
            <person name="O'Sullivan O."/>
            <person name="Ritari J."/>
            <person name="Douillard F.P."/>
            <person name="Paul Ross R."/>
            <person name="Yang R."/>
            <person name="Briner A.E."/>
            <person name="Felis G.E."/>
            <person name="de Vos W.M."/>
            <person name="Barrangou R."/>
            <person name="Klaenhammer T.R."/>
            <person name="Caufield P.W."/>
            <person name="Cui Y."/>
            <person name="Zhang H."/>
            <person name="O'Toole P.W."/>
        </authorList>
    </citation>
    <scope>NUCLEOTIDE SEQUENCE [LARGE SCALE GENOMIC DNA]</scope>
    <source>
        <strain evidence="16 17">DSM 23037</strain>
    </source>
</reference>
<dbReference type="InterPro" id="IPR006204">
    <property type="entry name" value="GHMP_kinase_N_dom"/>
</dbReference>
<evidence type="ECO:0000256" key="1">
    <source>
        <dbReference type="ARBA" id="ARBA00005015"/>
    </source>
</evidence>
<dbReference type="UniPathway" id="UPA00050">
    <property type="reaction ID" value="UER00064"/>
</dbReference>
<dbReference type="STRING" id="1423744.FC86_GL000516"/>
<evidence type="ECO:0000256" key="9">
    <source>
        <dbReference type="ARBA" id="ARBA00022777"/>
    </source>
</evidence>
<dbReference type="GO" id="GO:0005737">
    <property type="term" value="C:cytoplasm"/>
    <property type="evidence" value="ECO:0007669"/>
    <property type="project" value="UniProtKB-SubCell"/>
</dbReference>
<gene>
    <name evidence="13" type="primary">thrB</name>
    <name evidence="16" type="ORF">FC86_GL000516</name>
</gene>
<dbReference type="SUPFAM" id="SSF55060">
    <property type="entry name" value="GHMP Kinase, C-terminal domain"/>
    <property type="match status" value="1"/>
</dbReference>
<dbReference type="Pfam" id="PF00288">
    <property type="entry name" value="GHMP_kinases_N"/>
    <property type="match status" value="1"/>
</dbReference>
<sequence length="295" mass="32595">MIKITVPATSANVGPGFDCLGLAVNIFSTFTFEPSQKQLEILGCDSTYQNDSNLVYQAFVKGCNYLGEEVPRLKLTIDSDIPVSRGLGSSASCIVAGIKASGLWFDQDFTSDTLVKLATQIEKHPDNIAPAVYGKLCSAFLDGDKVELTQYEVSQDLKFTAIIPDYKMSTKEARQALPKELTYADITFQISHSLALVQALGQGDFEKLATTLKDKMHQPYRTPLIKEYDEIEQIAKNHDSLIYLSGSGSTMMLISPNDEKRAKMVRVLIEKFAEFTVKSIEVEQNGIVAKVQNDK</sequence>
<evidence type="ECO:0000259" key="14">
    <source>
        <dbReference type="Pfam" id="PF00288"/>
    </source>
</evidence>
<protein>
    <recommendedName>
        <fullName evidence="4 13">Homoserine kinase</fullName>
        <shortName evidence="13">HK</shortName>
        <shortName evidence="13">HSK</shortName>
        <ecNumber evidence="3 13">2.7.1.39</ecNumber>
    </recommendedName>
</protein>
<feature type="domain" description="GHMP kinase C-terminal" evidence="15">
    <location>
        <begin position="197"/>
        <end position="272"/>
    </location>
</feature>
<dbReference type="PANTHER" id="PTHR20861:SF1">
    <property type="entry name" value="HOMOSERINE KINASE"/>
    <property type="match status" value="1"/>
</dbReference>
<evidence type="ECO:0000256" key="10">
    <source>
        <dbReference type="ARBA" id="ARBA00022840"/>
    </source>
</evidence>
<dbReference type="InterPro" id="IPR020568">
    <property type="entry name" value="Ribosomal_Su5_D2-typ_SF"/>
</dbReference>
<dbReference type="PATRIC" id="fig|1423744.4.peg.532"/>
<keyword evidence="17" id="KW-1185">Reference proteome</keyword>
<evidence type="ECO:0000256" key="5">
    <source>
        <dbReference type="ARBA" id="ARBA00022605"/>
    </source>
</evidence>
<dbReference type="InterPro" id="IPR000870">
    <property type="entry name" value="Homoserine_kinase"/>
</dbReference>
<dbReference type="PRINTS" id="PR00958">
    <property type="entry name" value="HOMSERKINASE"/>
</dbReference>
<dbReference type="RefSeq" id="WP_056974744.1">
    <property type="nucleotide sequence ID" value="NZ_AYZL01000019.1"/>
</dbReference>
<proteinExistence type="inferred from homology"/>
<evidence type="ECO:0000256" key="4">
    <source>
        <dbReference type="ARBA" id="ARBA00017858"/>
    </source>
</evidence>
<evidence type="ECO:0000256" key="13">
    <source>
        <dbReference type="HAMAP-Rule" id="MF_00384"/>
    </source>
</evidence>
<dbReference type="GO" id="GO:0004413">
    <property type="term" value="F:homoserine kinase activity"/>
    <property type="evidence" value="ECO:0007669"/>
    <property type="project" value="UniProtKB-UniRule"/>
</dbReference>
<feature type="domain" description="GHMP kinase N-terminal" evidence="14">
    <location>
        <begin position="53"/>
        <end position="135"/>
    </location>
</feature>
<keyword evidence="5 13" id="KW-0028">Amino-acid biosynthesis</keyword>
<evidence type="ECO:0000256" key="12">
    <source>
        <dbReference type="ARBA" id="ARBA00049954"/>
    </source>
</evidence>
<feature type="binding site" evidence="13">
    <location>
        <begin position="82"/>
        <end position="92"/>
    </location>
    <ligand>
        <name>ATP</name>
        <dbReference type="ChEBI" id="CHEBI:30616"/>
    </ligand>
</feature>
<keyword evidence="7 13" id="KW-0791">Threonine biosynthesis</keyword>
<comment type="subcellular location">
    <subcellularLocation>
        <location evidence="13">Cytoplasm</location>
    </subcellularLocation>
</comment>
<keyword evidence="8 13" id="KW-0547">Nucleotide-binding</keyword>
<keyword evidence="13" id="KW-0963">Cytoplasm</keyword>
<dbReference type="Gene3D" id="3.30.230.10">
    <property type="match status" value="1"/>
</dbReference>
<dbReference type="InterPro" id="IPR006203">
    <property type="entry name" value="GHMP_knse_ATP-bd_CS"/>
</dbReference>
<dbReference type="PIRSF" id="PIRSF000676">
    <property type="entry name" value="Homoser_kin"/>
    <property type="match status" value="1"/>
</dbReference>
<dbReference type="PROSITE" id="PS00627">
    <property type="entry name" value="GHMP_KINASES_ATP"/>
    <property type="match status" value="1"/>
</dbReference>
<dbReference type="Proteomes" id="UP000051378">
    <property type="component" value="Unassembled WGS sequence"/>
</dbReference>
<dbReference type="Gene3D" id="3.30.70.890">
    <property type="entry name" value="GHMP kinase, C-terminal domain"/>
    <property type="match status" value="1"/>
</dbReference>
<dbReference type="OrthoDB" id="9769912at2"/>
<keyword evidence="9 13" id="KW-0418">Kinase</keyword>
<comment type="pathway">
    <text evidence="1 13">Amino-acid biosynthesis; L-threonine biosynthesis; L-threonine from L-aspartate: step 4/5.</text>
</comment>
<dbReference type="GO" id="GO:0005524">
    <property type="term" value="F:ATP binding"/>
    <property type="evidence" value="ECO:0007669"/>
    <property type="project" value="UniProtKB-UniRule"/>
</dbReference>
<dbReference type="PANTHER" id="PTHR20861">
    <property type="entry name" value="HOMOSERINE/4-DIPHOSPHOCYTIDYL-2-C-METHYL-D-ERYTHRITOL KINASE"/>
    <property type="match status" value="1"/>
</dbReference>
<keyword evidence="10 13" id="KW-0067">ATP-binding</keyword>
<evidence type="ECO:0000256" key="8">
    <source>
        <dbReference type="ARBA" id="ARBA00022741"/>
    </source>
</evidence>
<evidence type="ECO:0000313" key="17">
    <source>
        <dbReference type="Proteomes" id="UP000051378"/>
    </source>
</evidence>
<evidence type="ECO:0000256" key="2">
    <source>
        <dbReference type="ARBA" id="ARBA00007370"/>
    </source>
</evidence>
<evidence type="ECO:0000256" key="6">
    <source>
        <dbReference type="ARBA" id="ARBA00022679"/>
    </source>
</evidence>
<comment type="function">
    <text evidence="12 13">Catalyzes the ATP-dependent phosphorylation of L-homoserine to L-homoserine phosphate.</text>
</comment>
<comment type="catalytic activity">
    <reaction evidence="11 13">
        <text>L-homoserine + ATP = O-phospho-L-homoserine + ADP + H(+)</text>
        <dbReference type="Rhea" id="RHEA:13985"/>
        <dbReference type="ChEBI" id="CHEBI:15378"/>
        <dbReference type="ChEBI" id="CHEBI:30616"/>
        <dbReference type="ChEBI" id="CHEBI:57476"/>
        <dbReference type="ChEBI" id="CHEBI:57590"/>
        <dbReference type="ChEBI" id="CHEBI:456216"/>
        <dbReference type="EC" id="2.7.1.39"/>
    </reaction>
</comment>
<dbReference type="InterPro" id="IPR014721">
    <property type="entry name" value="Ribsml_uS5_D2-typ_fold_subgr"/>
</dbReference>
<comment type="caution">
    <text evidence="16">The sequence shown here is derived from an EMBL/GenBank/DDBJ whole genome shotgun (WGS) entry which is preliminary data.</text>
</comment>
<organism evidence="16 17">
    <name type="scientific">Holzapfeliella floricola DSM 23037 = JCM 16512</name>
    <dbReference type="NCBI Taxonomy" id="1423744"/>
    <lineage>
        <taxon>Bacteria</taxon>
        <taxon>Bacillati</taxon>
        <taxon>Bacillota</taxon>
        <taxon>Bacilli</taxon>
        <taxon>Lactobacillales</taxon>
        <taxon>Lactobacillaceae</taxon>
        <taxon>Holzapfeliella</taxon>
    </lineage>
</organism>
<keyword evidence="6 13" id="KW-0808">Transferase</keyword>
<dbReference type="GO" id="GO:0009088">
    <property type="term" value="P:threonine biosynthetic process"/>
    <property type="evidence" value="ECO:0007669"/>
    <property type="project" value="UniProtKB-UniRule"/>
</dbReference>
<evidence type="ECO:0000313" key="16">
    <source>
        <dbReference type="EMBL" id="KRN03989.1"/>
    </source>
</evidence>
<evidence type="ECO:0000256" key="7">
    <source>
        <dbReference type="ARBA" id="ARBA00022697"/>
    </source>
</evidence>
<dbReference type="EC" id="2.7.1.39" evidence="3 13"/>
<dbReference type="NCBIfam" id="TIGR00191">
    <property type="entry name" value="thrB"/>
    <property type="match status" value="1"/>
</dbReference>
<evidence type="ECO:0000256" key="3">
    <source>
        <dbReference type="ARBA" id="ARBA00012078"/>
    </source>
</evidence>
<dbReference type="EMBL" id="AYZL01000019">
    <property type="protein sequence ID" value="KRN03989.1"/>
    <property type="molecule type" value="Genomic_DNA"/>
</dbReference>
<evidence type="ECO:0000259" key="15">
    <source>
        <dbReference type="Pfam" id="PF08544"/>
    </source>
</evidence>
<evidence type="ECO:0000256" key="11">
    <source>
        <dbReference type="ARBA" id="ARBA00049375"/>
    </source>
</evidence>